<dbReference type="Proteomes" id="UP000000437">
    <property type="component" value="Chromosome 20"/>
</dbReference>
<evidence type="ECO:0000313" key="1">
    <source>
        <dbReference type="Proteomes" id="UP000000437"/>
    </source>
</evidence>
<protein>
    <submittedName>
        <fullName evidence="2">Uncharacterized protein pimr134 isoform X1</fullName>
    </submittedName>
</protein>
<dbReference type="RefSeq" id="XP_073789765.1">
    <property type="nucleotide sequence ID" value="XM_073933664.1"/>
</dbReference>
<accession>A0AC58I6B0</accession>
<name>A0AC58I6B0_DANRE</name>
<reference evidence="2" key="1">
    <citation type="submission" date="2025-08" db="UniProtKB">
        <authorList>
            <consortium name="RefSeq"/>
        </authorList>
    </citation>
    <scope>IDENTIFICATION</scope>
    <source>
        <strain evidence="2">Tuebingen</strain>
        <tissue evidence="2">Fibroblasts and whole tissue</tissue>
    </source>
</reference>
<gene>
    <name evidence="2" type="primary">pimr134</name>
</gene>
<organism evidence="1 2">
    <name type="scientific">Danio rerio</name>
    <name type="common">Zebrafish</name>
    <name type="synonym">Brachydanio rerio</name>
    <dbReference type="NCBI Taxonomy" id="7955"/>
    <lineage>
        <taxon>Eukaryota</taxon>
        <taxon>Metazoa</taxon>
        <taxon>Chordata</taxon>
        <taxon>Craniata</taxon>
        <taxon>Vertebrata</taxon>
        <taxon>Euteleostomi</taxon>
        <taxon>Actinopterygii</taxon>
        <taxon>Neopterygii</taxon>
        <taxon>Teleostei</taxon>
        <taxon>Ostariophysi</taxon>
        <taxon>Cypriniformes</taxon>
        <taxon>Danionidae</taxon>
        <taxon>Danioninae</taxon>
        <taxon>Danio</taxon>
    </lineage>
</organism>
<keyword evidence="1" id="KW-1185">Reference proteome</keyword>
<sequence>MLFTVLGVIALFLRERNIKSTVSGQDESFDRQEEELVTVPSVANSDGRQIGDWCEESSLHLEEQINIQTEEPSLEEPVDGQSEEPSLVEPDSVHSEEPSLVEPDSVHSEEPSLVEPDSVHGEEPSLVEPDSVHGEEPSLVEPDSVHGEELSLVEPVDGHSEDSASSSSSDDVPLNLFYAESSSSDDYPQEIYSAGFNCSSELTVSSYSSFFSAESGCGDDASTDFLSAESGCGDDASTVFLSAESGCGDDPSTEFLSAESGCGDDPPPNVVSAKPGCSHDDPPNVVSAKPGCSHDDPPNVVSPKPGCSHDDPPNVVSAKPGCSHDDPPNVVSPKPSCSYNPSLNVVSAKLGCKDVGKGATCQTKGAVPHQPKKQKDKDKHVIKINSKSYEIGAELGKGSFGTVFAATRLQDGFQVAVKIADFSVKRFIRVDDFDQPLPAEIALHFLATKGPEVKELVQLLDWKVEANRYFMVLELPTPCVSVREFLREHEDRIQEEVIRKIMYQATIAADTCCKRGVLHRDIKPGNLLINPQTYEVKLIDFGCGELLTDSFYRKYRGTMKFSPPEFKRNGYYNGEPATVWSLGILQFLLMLKIYPGKHDIRRMKNKDFYQYGRSKECCDFISCCLQPLPSSRHTLNALLDHAWFKEENKKEEEK</sequence>
<evidence type="ECO:0000313" key="2">
    <source>
        <dbReference type="RefSeq" id="XP_073789765.1"/>
    </source>
</evidence>
<proteinExistence type="predicted"/>